<accession>A0A9P6C7C6</accession>
<sequence length="842" mass="94756">MKSLRKSLNGNKDSSRPQISTPLPLPAVSKPPSAILPPQKVIRAKDSYRSQAPQELSFQKGDFFYVVSDGQERGQWYEAHNPVTGARGLVPRQLFEEFNKNAPVRTSQLMPKGAIPSRPITSPPPGQKSQVFYAIVQHDFEAERPDELDAKRGDAVTVVAQSNREWFVAKPIGRLGRPGLIPVSFVEIHDPSTGKPITDVEVLMDKGDLPKVEDWKKAMLSYKQSSIPLGVLEPTNKGPVTNSPYMPPTTSPTSTTPGYHPFSTPDPVSPPIPELLPEGLLLNADVVSFHYEMDEYWFRIDALYQPYPQPGDSQPPSAKQLILFRVYNDFYDFQVSLLDAFPREGGRHPPHPRILPFMPGPAEDVDDSLTATRRAELDTYIHGLCDLASSGARYILEHRIIREFLSLKPGDVENEVEPHTQELGALFAEASLHDDSTVVDDGYDQELGNQMNGLHVEDEKKGELEYGEERYSRSPLPPLPEGDRRSHSQNERWPSNENGSRQYAYSQSHQRTGSSSTFNSRSHSPYPERNNSPQPSRNGNHSQPQQRYDSGYYPNGSTPSASSFRSSQGASTRARSHSNATSNLNTPPISAANPQTAFVKIKIFDRVADDLIAIRVHPKVTHLELMEKVQARLGGEVTVLRYRDSLTNTFVGLGTDEDLRVWMEGTDKHFSTSIILVFSSEEGKYIAHHPEQIRSNNVVPPSPIMVSLARTIRNIQRVGLREWWRQMQYIGDAKSGRFVGKDQFGNRYFENMNGEEEIPGRHRWVDFAQHEYNASQVPPEWHSWLQHIRKDTPPEDPIIAQVTPPWKAPYIENLTGTRGAYKSYNTVVPKINAWEPKTKARA</sequence>
<dbReference type="PANTHER" id="PTHR12910:SF2">
    <property type="entry name" value="NADH DEHYDROGENASE [UBIQUINONE] 1 ALPHA SUBCOMPLEX SUBUNIT 12"/>
    <property type="match status" value="1"/>
</dbReference>
<feature type="region of interest" description="Disordered" evidence="4">
    <location>
        <begin position="233"/>
        <end position="257"/>
    </location>
</feature>
<dbReference type="AlphaFoldDB" id="A0A9P6C7C6"/>
<dbReference type="Pfam" id="PF05071">
    <property type="entry name" value="NDUFA12"/>
    <property type="match status" value="1"/>
</dbReference>
<dbReference type="CDD" id="cd11879">
    <property type="entry name" value="SH3_Bem1p_2"/>
    <property type="match status" value="1"/>
</dbReference>
<evidence type="ECO:0000313" key="7">
    <source>
        <dbReference type="EMBL" id="KAF9451750.1"/>
    </source>
</evidence>
<dbReference type="InterPro" id="IPR035550">
    <property type="entry name" value="Bem1/Scd2_PX"/>
</dbReference>
<dbReference type="InterPro" id="IPR036871">
    <property type="entry name" value="PX_dom_sf"/>
</dbReference>
<feature type="compositionally biased region" description="Polar residues" evidence="4">
    <location>
        <begin position="491"/>
        <end position="548"/>
    </location>
</feature>
<name>A0A9P6C7C6_9AGAR</name>
<organism evidence="7 8">
    <name type="scientific">Macrolepiota fuliginosa MF-IS2</name>
    <dbReference type="NCBI Taxonomy" id="1400762"/>
    <lineage>
        <taxon>Eukaryota</taxon>
        <taxon>Fungi</taxon>
        <taxon>Dikarya</taxon>
        <taxon>Basidiomycota</taxon>
        <taxon>Agaricomycotina</taxon>
        <taxon>Agaricomycetes</taxon>
        <taxon>Agaricomycetidae</taxon>
        <taxon>Agaricales</taxon>
        <taxon>Agaricineae</taxon>
        <taxon>Agaricaceae</taxon>
        <taxon>Macrolepiota</taxon>
    </lineage>
</organism>
<dbReference type="EMBL" id="MU151081">
    <property type="protein sequence ID" value="KAF9451750.1"/>
    <property type="molecule type" value="Genomic_DNA"/>
</dbReference>
<evidence type="ECO:0000256" key="1">
    <source>
        <dbReference type="ARBA" id="ARBA00007355"/>
    </source>
</evidence>
<feature type="region of interest" description="Disordered" evidence="4">
    <location>
        <begin position="438"/>
        <end position="591"/>
    </location>
</feature>
<dbReference type="SUPFAM" id="SSF50044">
    <property type="entry name" value="SH3-domain"/>
    <property type="match status" value="2"/>
</dbReference>
<dbReference type="CDD" id="cd11878">
    <property type="entry name" value="SH3_Bem1p_1"/>
    <property type="match status" value="1"/>
</dbReference>
<evidence type="ECO:0000256" key="4">
    <source>
        <dbReference type="SAM" id="MobiDB-lite"/>
    </source>
</evidence>
<dbReference type="CDD" id="cd06890">
    <property type="entry name" value="PX_Bem1p"/>
    <property type="match status" value="1"/>
</dbReference>
<evidence type="ECO:0000259" key="5">
    <source>
        <dbReference type="PROSITE" id="PS50002"/>
    </source>
</evidence>
<keyword evidence="2 3" id="KW-0728">SH3 domain</keyword>
<reference evidence="7" key="1">
    <citation type="submission" date="2020-11" db="EMBL/GenBank/DDBJ databases">
        <authorList>
            <consortium name="DOE Joint Genome Institute"/>
            <person name="Ahrendt S."/>
            <person name="Riley R."/>
            <person name="Andreopoulos W."/>
            <person name="Labutti K."/>
            <person name="Pangilinan J."/>
            <person name="Ruiz-Duenas F.J."/>
            <person name="Barrasa J.M."/>
            <person name="Sanchez-Garcia M."/>
            <person name="Camarero S."/>
            <person name="Miyauchi S."/>
            <person name="Serrano A."/>
            <person name="Linde D."/>
            <person name="Babiker R."/>
            <person name="Drula E."/>
            <person name="Ayuso-Fernandez I."/>
            <person name="Pacheco R."/>
            <person name="Padilla G."/>
            <person name="Ferreira P."/>
            <person name="Barriuso J."/>
            <person name="Kellner H."/>
            <person name="Castanera R."/>
            <person name="Alfaro M."/>
            <person name="Ramirez L."/>
            <person name="Pisabarro A.G."/>
            <person name="Kuo A."/>
            <person name="Tritt A."/>
            <person name="Lipzen A."/>
            <person name="He G."/>
            <person name="Yan M."/>
            <person name="Ng V."/>
            <person name="Cullen D."/>
            <person name="Martin F."/>
            <person name="Rosso M.-N."/>
            <person name="Henrissat B."/>
            <person name="Hibbett D."/>
            <person name="Martinez A.T."/>
            <person name="Grigoriev I.V."/>
        </authorList>
    </citation>
    <scope>NUCLEOTIDE SEQUENCE</scope>
    <source>
        <strain evidence="7">MF-IS2</strain>
    </source>
</reference>
<dbReference type="InterPro" id="IPR035549">
    <property type="entry name" value="Bem1/Scd2_SH3_2"/>
</dbReference>
<evidence type="ECO:0000256" key="3">
    <source>
        <dbReference type="PROSITE-ProRule" id="PRU00192"/>
    </source>
</evidence>
<evidence type="ECO:0000256" key="2">
    <source>
        <dbReference type="ARBA" id="ARBA00022443"/>
    </source>
</evidence>
<evidence type="ECO:0000313" key="8">
    <source>
        <dbReference type="Proteomes" id="UP000807342"/>
    </source>
</evidence>
<dbReference type="Pfam" id="PF07653">
    <property type="entry name" value="SH3_2"/>
    <property type="match status" value="1"/>
</dbReference>
<dbReference type="Gene3D" id="3.10.20.90">
    <property type="entry name" value="Phosphatidylinositol 3-kinase Catalytic Subunit, Chain A, domain 1"/>
    <property type="match status" value="1"/>
</dbReference>
<keyword evidence="8" id="KW-1185">Reference proteome</keyword>
<proteinExistence type="inferred from homology"/>
<feature type="domain" description="PX" evidence="6">
    <location>
        <begin position="276"/>
        <end position="412"/>
    </location>
</feature>
<feature type="compositionally biased region" description="Basic and acidic residues" evidence="4">
    <location>
        <begin position="481"/>
        <end position="490"/>
    </location>
</feature>
<feature type="compositionally biased region" description="Polar residues" evidence="4">
    <location>
        <begin position="1"/>
        <end position="21"/>
    </location>
</feature>
<dbReference type="SMART" id="SM00326">
    <property type="entry name" value="SH3"/>
    <property type="match status" value="2"/>
</dbReference>
<protein>
    <submittedName>
        <fullName evidence="7">NDUFA12-domain-containing protein</fullName>
    </submittedName>
</protein>
<dbReference type="Pfam" id="PF00018">
    <property type="entry name" value="SH3_1"/>
    <property type="match status" value="1"/>
</dbReference>
<dbReference type="InterPro" id="IPR007763">
    <property type="entry name" value="NDUFA12"/>
</dbReference>
<feature type="compositionally biased region" description="Polar residues" evidence="4">
    <location>
        <begin position="577"/>
        <end position="591"/>
    </location>
</feature>
<dbReference type="Proteomes" id="UP000807342">
    <property type="component" value="Unassembled WGS sequence"/>
</dbReference>
<feature type="region of interest" description="Disordered" evidence="4">
    <location>
        <begin position="1"/>
        <end position="34"/>
    </location>
</feature>
<dbReference type="SUPFAM" id="SSF54277">
    <property type="entry name" value="CAD &amp; PB1 domains"/>
    <property type="match status" value="1"/>
</dbReference>
<evidence type="ECO:0000259" key="6">
    <source>
        <dbReference type="PROSITE" id="PS50195"/>
    </source>
</evidence>
<dbReference type="PROSITE" id="PS50195">
    <property type="entry name" value="PX"/>
    <property type="match status" value="1"/>
</dbReference>
<dbReference type="PANTHER" id="PTHR12910">
    <property type="entry name" value="NADH-UBIQUINONE OXIDOREDUCTASE SUBUNIT B17.2"/>
    <property type="match status" value="1"/>
</dbReference>
<feature type="compositionally biased region" description="Low complexity" evidence="4">
    <location>
        <begin position="560"/>
        <end position="571"/>
    </location>
</feature>
<dbReference type="PROSITE" id="PS50002">
    <property type="entry name" value="SH3"/>
    <property type="match status" value="2"/>
</dbReference>
<dbReference type="GO" id="GO:0006979">
    <property type="term" value="P:response to oxidative stress"/>
    <property type="evidence" value="ECO:0007669"/>
    <property type="project" value="TreeGrafter"/>
</dbReference>
<dbReference type="GO" id="GO:0035091">
    <property type="term" value="F:phosphatidylinositol binding"/>
    <property type="evidence" value="ECO:0007669"/>
    <property type="project" value="InterPro"/>
</dbReference>
<dbReference type="GO" id="GO:0045271">
    <property type="term" value="C:respiratory chain complex I"/>
    <property type="evidence" value="ECO:0007669"/>
    <property type="project" value="InterPro"/>
</dbReference>
<dbReference type="Gene3D" id="3.30.1520.10">
    <property type="entry name" value="Phox-like domain"/>
    <property type="match status" value="1"/>
</dbReference>
<dbReference type="Gene3D" id="2.30.30.40">
    <property type="entry name" value="SH3 Domains"/>
    <property type="match status" value="2"/>
</dbReference>
<dbReference type="SUPFAM" id="SSF64268">
    <property type="entry name" value="PX domain"/>
    <property type="match status" value="1"/>
</dbReference>
<dbReference type="InterPro" id="IPR036028">
    <property type="entry name" value="SH3-like_dom_sf"/>
</dbReference>
<comment type="caution">
    <text evidence="7">The sequence shown here is derived from an EMBL/GenBank/DDBJ whole genome shotgun (WGS) entry which is preliminary data.</text>
</comment>
<dbReference type="InterPro" id="IPR001452">
    <property type="entry name" value="SH3_domain"/>
</dbReference>
<dbReference type="OrthoDB" id="548867at2759"/>
<comment type="similarity">
    <text evidence="1">Belongs to the complex I NDUFA12 subunit family.</text>
</comment>
<feature type="domain" description="SH3" evidence="5">
    <location>
        <begin position="129"/>
        <end position="191"/>
    </location>
</feature>
<dbReference type="InterPro" id="IPR035548">
    <property type="entry name" value="Bem1/Scd2_SH3_1"/>
</dbReference>
<dbReference type="InterPro" id="IPR001683">
    <property type="entry name" value="PX_dom"/>
</dbReference>
<feature type="domain" description="SH3" evidence="5">
    <location>
        <begin position="37"/>
        <end position="100"/>
    </location>
</feature>
<gene>
    <name evidence="7" type="ORF">P691DRAFT_786443</name>
</gene>
<feature type="compositionally biased region" description="Basic and acidic residues" evidence="4">
    <location>
        <begin position="455"/>
        <end position="472"/>
    </location>
</feature>